<name>A0AAW8HYN4_PLUGE</name>
<comment type="caution">
    <text evidence="7">The sequence shown here is derived from an EMBL/GenBank/DDBJ whole genome shotgun (WGS) entry which is preliminary data.</text>
</comment>
<keyword evidence="3" id="KW-1266">Target cell cytoplasm</keyword>
<comment type="subcellular location">
    <subcellularLocation>
        <location evidence="1">Target cell</location>
        <location evidence="1">Target cell cytoplasm</location>
    </subcellularLocation>
</comment>
<feature type="compositionally biased region" description="Polar residues" evidence="5">
    <location>
        <begin position="382"/>
        <end position="402"/>
    </location>
</feature>
<evidence type="ECO:0000256" key="3">
    <source>
        <dbReference type="ARBA" id="ARBA00022913"/>
    </source>
</evidence>
<feature type="compositionally biased region" description="Basic and acidic residues" evidence="5">
    <location>
        <begin position="451"/>
        <end position="462"/>
    </location>
</feature>
<dbReference type="EMBL" id="JAVDNV010000052">
    <property type="protein sequence ID" value="MDQ2312756.1"/>
    <property type="molecule type" value="Genomic_DNA"/>
</dbReference>
<evidence type="ECO:0000313" key="8">
    <source>
        <dbReference type="Proteomes" id="UP001236270"/>
    </source>
</evidence>
<dbReference type="GO" id="GO:0090729">
    <property type="term" value="F:toxin activity"/>
    <property type="evidence" value="ECO:0007669"/>
    <property type="project" value="UniProtKB-KW"/>
</dbReference>
<dbReference type="Pfam" id="PF04829">
    <property type="entry name" value="PT-VENN"/>
    <property type="match status" value="1"/>
</dbReference>
<feature type="region of interest" description="Disordered" evidence="5">
    <location>
        <begin position="360"/>
        <end position="427"/>
    </location>
</feature>
<accession>A0AAW8HYN4</accession>
<evidence type="ECO:0000259" key="6">
    <source>
        <dbReference type="Pfam" id="PF04829"/>
    </source>
</evidence>
<sequence>GGSYAGQFIGNMASNTLAGAHGSGHDSSTTHAAVEAGTIIIRDPGNQQQDVSTLSRDTEHAANGLSPIFDKEKEQRRLQEAQLIGETGTQVGDIARTEGDLAGLERAKKAHPDYSNDELRKTEEYKSAMKKYGTGSDIQQAISAATAAVQGLAGGDLKAAIAGGAAPYLAEVIHNRTKDASGEVNISANLMAHAVLGAVVASAQGNSALAGASGGALGEYIAQQIYPGVPRDKLTEEQKQTISALGTLAAGLAGGLTGGSTADAVAGAQAGKNAVENNYLGKVLVEGCAIAAPCRTKVAEQLLEIGVKAGITGVVAKEIADKISAEELDHLITLKMTGNDEITSKYLGLLEGKYGSSNTGGNQIVDSGPTNTGGNQTATGNIPSHTGNNQSSGQGATNTGNTDGKPDTGGNTTVTPIPDGPSADDLAYLSNNKNAIEDSWHQGSFGSSEDSLQKHYEKHGKEVGATSTEQYLRKAQAFADDLKGARKTNISGATEGVTRYYKNGKYIDIAGNGKIISFGKQ</sequence>
<dbReference type="AlphaFoldDB" id="A0AAW8HYN4"/>
<proteinExistence type="predicted"/>
<evidence type="ECO:0000256" key="4">
    <source>
        <dbReference type="ARBA" id="ARBA00023026"/>
    </source>
</evidence>
<evidence type="ECO:0000256" key="2">
    <source>
        <dbReference type="ARBA" id="ARBA00022656"/>
    </source>
</evidence>
<organism evidence="7 8">
    <name type="scientific">Pluralibacter gergoviae</name>
    <name type="common">Enterobacter gergoviae</name>
    <dbReference type="NCBI Taxonomy" id="61647"/>
    <lineage>
        <taxon>Bacteria</taxon>
        <taxon>Pseudomonadati</taxon>
        <taxon>Pseudomonadota</taxon>
        <taxon>Gammaproteobacteria</taxon>
        <taxon>Enterobacterales</taxon>
        <taxon>Enterobacteriaceae</taxon>
        <taxon>Pluralibacter</taxon>
    </lineage>
</organism>
<keyword evidence="2" id="KW-0800">Toxin</keyword>
<evidence type="ECO:0000256" key="5">
    <source>
        <dbReference type="SAM" id="MobiDB-lite"/>
    </source>
</evidence>
<dbReference type="RefSeq" id="WP_306725773.1">
    <property type="nucleotide sequence ID" value="NZ_JAVDNV010000052.1"/>
</dbReference>
<feature type="domain" description="VENN motif-containing" evidence="6">
    <location>
        <begin position="232"/>
        <end position="282"/>
    </location>
</feature>
<protein>
    <submittedName>
        <fullName evidence="7">VENN motif pre-toxin domain-containing protein</fullName>
    </submittedName>
</protein>
<evidence type="ECO:0000256" key="1">
    <source>
        <dbReference type="ARBA" id="ARBA00004219"/>
    </source>
</evidence>
<keyword evidence="4" id="KW-0843">Virulence</keyword>
<gene>
    <name evidence="7" type="ORF">RBJ30_27345</name>
</gene>
<reference evidence="7" key="1">
    <citation type="submission" date="2023-08" db="EMBL/GenBank/DDBJ databases">
        <title>WGS of pathogenic bacterial species, Los Angeles County Public Health Laboratories.</title>
        <authorList>
            <person name="Garrigues J.M."/>
            <person name="Green N.M."/>
        </authorList>
    </citation>
    <scope>NUCLEOTIDE SEQUENCE</scope>
    <source>
        <strain evidence="7">LACPHL-BACT-2023-00068</strain>
    </source>
</reference>
<dbReference type="Proteomes" id="UP001236270">
    <property type="component" value="Unassembled WGS sequence"/>
</dbReference>
<feature type="compositionally biased region" description="Polar residues" evidence="5">
    <location>
        <begin position="441"/>
        <end position="450"/>
    </location>
</feature>
<feature type="non-terminal residue" evidence="7">
    <location>
        <position position="1"/>
    </location>
</feature>
<feature type="compositionally biased region" description="Low complexity" evidence="5">
    <location>
        <begin position="368"/>
        <end position="381"/>
    </location>
</feature>
<dbReference type="InterPro" id="IPR006914">
    <property type="entry name" value="VENN_dom"/>
</dbReference>
<evidence type="ECO:0000313" key="7">
    <source>
        <dbReference type="EMBL" id="MDQ2312756.1"/>
    </source>
</evidence>
<feature type="region of interest" description="Disordered" evidence="5">
    <location>
        <begin position="439"/>
        <end position="467"/>
    </location>
</feature>